<dbReference type="RefSeq" id="WP_054732951.1">
    <property type="nucleotide sequence ID" value="NZ_AZFZ01000008.1"/>
</dbReference>
<comment type="subcellular location">
    <subcellularLocation>
        <location evidence="1">Cell envelope</location>
    </subcellularLocation>
</comment>
<dbReference type="SMART" id="SM00725">
    <property type="entry name" value="NEAT"/>
    <property type="match status" value="1"/>
</dbReference>
<dbReference type="PROSITE" id="PS50978">
    <property type="entry name" value="NEAT"/>
    <property type="match status" value="1"/>
</dbReference>
<protein>
    <submittedName>
        <fullName evidence="6">Iron transport-associated domain protein</fullName>
    </submittedName>
</protein>
<evidence type="ECO:0000256" key="1">
    <source>
        <dbReference type="ARBA" id="ARBA00004196"/>
    </source>
</evidence>
<evidence type="ECO:0000313" key="6">
    <source>
        <dbReference type="EMBL" id="KRM44926.1"/>
    </source>
</evidence>
<feature type="region of interest" description="Disordered" evidence="3">
    <location>
        <begin position="176"/>
        <end position="204"/>
    </location>
</feature>
<feature type="domain" description="NEAT" evidence="5">
    <location>
        <begin position="36"/>
        <end position="154"/>
    </location>
</feature>
<evidence type="ECO:0000256" key="3">
    <source>
        <dbReference type="SAM" id="MobiDB-lite"/>
    </source>
</evidence>
<name>A0A0R1YR18_9LACO</name>
<dbReference type="EMBL" id="AZFZ01000008">
    <property type="protein sequence ID" value="KRM44926.1"/>
    <property type="molecule type" value="Genomic_DNA"/>
</dbReference>
<feature type="compositionally biased region" description="Low complexity" evidence="3">
    <location>
        <begin position="176"/>
        <end position="186"/>
    </location>
</feature>
<dbReference type="PATRIC" id="fig|1423786.4.peg.2950"/>
<feature type="compositionally biased region" description="Low complexity" evidence="3">
    <location>
        <begin position="347"/>
        <end position="362"/>
    </location>
</feature>
<evidence type="ECO:0000259" key="5">
    <source>
        <dbReference type="PROSITE" id="PS50978"/>
    </source>
</evidence>
<accession>A0A0R1YR18</accession>
<keyword evidence="2 4" id="KW-0732">Signal</keyword>
<evidence type="ECO:0000256" key="2">
    <source>
        <dbReference type="ARBA" id="ARBA00022729"/>
    </source>
</evidence>
<comment type="caution">
    <text evidence="6">The sequence shown here is derived from an EMBL/GenBank/DDBJ whole genome shotgun (WGS) entry which is preliminary data.</text>
</comment>
<organism evidence="6 7">
    <name type="scientific">Lentilactobacillus parafarraginis DSM 18390 = JCM 14109</name>
    <dbReference type="NCBI Taxonomy" id="1423786"/>
    <lineage>
        <taxon>Bacteria</taxon>
        <taxon>Bacillati</taxon>
        <taxon>Bacillota</taxon>
        <taxon>Bacilli</taxon>
        <taxon>Lactobacillales</taxon>
        <taxon>Lactobacillaceae</taxon>
        <taxon>Lentilactobacillus</taxon>
    </lineage>
</organism>
<proteinExistence type="predicted"/>
<reference evidence="6 7" key="1">
    <citation type="journal article" date="2015" name="Genome Announc.">
        <title>Expanding the biotechnology potential of lactobacilli through comparative genomics of 213 strains and associated genera.</title>
        <authorList>
            <person name="Sun Z."/>
            <person name="Harris H.M."/>
            <person name="McCann A."/>
            <person name="Guo C."/>
            <person name="Argimon S."/>
            <person name="Zhang W."/>
            <person name="Yang X."/>
            <person name="Jeffery I.B."/>
            <person name="Cooney J.C."/>
            <person name="Kagawa T.F."/>
            <person name="Liu W."/>
            <person name="Song Y."/>
            <person name="Salvetti E."/>
            <person name="Wrobel A."/>
            <person name="Rasinkangas P."/>
            <person name="Parkhill J."/>
            <person name="Rea M.C."/>
            <person name="O'Sullivan O."/>
            <person name="Ritari J."/>
            <person name="Douillard F.P."/>
            <person name="Paul Ross R."/>
            <person name="Yang R."/>
            <person name="Briner A.E."/>
            <person name="Felis G.E."/>
            <person name="de Vos W.M."/>
            <person name="Barrangou R."/>
            <person name="Klaenhammer T.R."/>
            <person name="Caufield P.W."/>
            <person name="Cui Y."/>
            <person name="Zhang H."/>
            <person name="O'Toole P.W."/>
        </authorList>
    </citation>
    <scope>NUCLEOTIDE SEQUENCE [LARGE SCALE GENOMIC DNA]</scope>
    <source>
        <strain evidence="6 7">DSM 18390</strain>
    </source>
</reference>
<feature type="chain" id="PRO_5006413886" evidence="4">
    <location>
        <begin position="32"/>
        <end position="397"/>
    </location>
</feature>
<dbReference type="Pfam" id="PF05031">
    <property type="entry name" value="NEAT"/>
    <property type="match status" value="1"/>
</dbReference>
<evidence type="ECO:0000313" key="7">
    <source>
        <dbReference type="Proteomes" id="UP000051010"/>
    </source>
</evidence>
<dbReference type="InterPro" id="IPR006635">
    <property type="entry name" value="NEAT_dom"/>
</dbReference>
<dbReference type="InterPro" id="IPR037250">
    <property type="entry name" value="NEAT_dom_sf"/>
</dbReference>
<dbReference type="CDD" id="cd06920">
    <property type="entry name" value="NEAT"/>
    <property type="match status" value="2"/>
</dbReference>
<dbReference type="Proteomes" id="UP000051010">
    <property type="component" value="Unassembled WGS sequence"/>
</dbReference>
<feature type="compositionally biased region" description="Low complexity" evidence="3">
    <location>
        <begin position="194"/>
        <end position="204"/>
    </location>
</feature>
<gene>
    <name evidence="6" type="ORF">FD47_GL002806</name>
</gene>
<evidence type="ECO:0000256" key="4">
    <source>
        <dbReference type="SAM" id="SignalP"/>
    </source>
</evidence>
<dbReference type="GO" id="GO:0030313">
    <property type="term" value="C:cell envelope"/>
    <property type="evidence" value="ECO:0007669"/>
    <property type="project" value="UniProtKB-SubCell"/>
</dbReference>
<feature type="region of interest" description="Disordered" evidence="3">
    <location>
        <begin position="347"/>
        <end position="369"/>
    </location>
</feature>
<sequence>MHLRKRNLFQLLISAIMIFIFAIFASQPAKADSANLSDGTYTVPVTLLKAGSNSTSIANMFFTQNANVTVANGSYQIQLQTSGAQYITSMTVGGQAVTQDPSGHITVTLTNPSELEPVSFGLKVPIIGTMNQNAQFDFKWGSAQKDPTAAATPAASSSSATTPAATSSSAPVAAASSSASSSSAVTREPNMAPSKTTATKKTTAKTTSKSTWTYMVLKASGNSKSIANKYYTHVASVKKVNKHYNVVLKVSYKKSLKLGSKAVRPVSINNHKPSAVKYGATKSTYNMTYAFNVASTNTLKKIIKGKIHVKVPYLNISQTFGIRFKFSHHTAATKTTKHKLTALKAEPANGSSAASAATTTNARLPQTGDRSQQAVSVVGAVFGSSLLLGWGLVHESL</sequence>
<dbReference type="SUPFAM" id="SSF158911">
    <property type="entry name" value="NEAT domain-like"/>
    <property type="match status" value="2"/>
</dbReference>
<dbReference type="AlphaFoldDB" id="A0A0R1YR18"/>
<dbReference type="NCBIfam" id="TIGR01167">
    <property type="entry name" value="LPXTG_anchor"/>
    <property type="match status" value="1"/>
</dbReference>
<dbReference type="Gene3D" id="2.60.40.1850">
    <property type="match status" value="2"/>
</dbReference>
<feature type="signal peptide" evidence="4">
    <location>
        <begin position="1"/>
        <end position="31"/>
    </location>
</feature>